<name>A0ACC1PPH9_9PEZI</name>
<organism evidence="1 2">
    <name type="scientific">Xylaria curta</name>
    <dbReference type="NCBI Taxonomy" id="42375"/>
    <lineage>
        <taxon>Eukaryota</taxon>
        <taxon>Fungi</taxon>
        <taxon>Dikarya</taxon>
        <taxon>Ascomycota</taxon>
        <taxon>Pezizomycotina</taxon>
        <taxon>Sordariomycetes</taxon>
        <taxon>Xylariomycetidae</taxon>
        <taxon>Xylariales</taxon>
        <taxon>Xylariaceae</taxon>
        <taxon>Xylaria</taxon>
    </lineage>
</organism>
<evidence type="ECO:0000313" key="1">
    <source>
        <dbReference type="EMBL" id="KAJ2998229.1"/>
    </source>
</evidence>
<evidence type="ECO:0000313" key="2">
    <source>
        <dbReference type="Proteomes" id="UP001143856"/>
    </source>
</evidence>
<sequence>MSLPVGDDGGRGRPRSPSILDAVRMPSPPAGFSYDDAGPRRSAYDYKHNAHRDSYRIASPTQESRYYSRSNEGIDMPTIVDMRLDRPAAFPEIAEQATAVLASFGATEDAFLDVIFGLAGPEGKLPYDLPRSDVAVEANLEDVPFDTKDPVFKFGHGLRYNRTSS</sequence>
<dbReference type="Proteomes" id="UP001143856">
    <property type="component" value="Unassembled WGS sequence"/>
</dbReference>
<proteinExistence type="predicted"/>
<dbReference type="EMBL" id="JAPDGR010000032">
    <property type="protein sequence ID" value="KAJ2998229.1"/>
    <property type="molecule type" value="Genomic_DNA"/>
</dbReference>
<keyword evidence="2" id="KW-1185">Reference proteome</keyword>
<protein>
    <submittedName>
        <fullName evidence="1">Uncharacterized protein</fullName>
    </submittedName>
</protein>
<accession>A0ACC1PPH9</accession>
<gene>
    <name evidence="1" type="ORF">NUW58_g382</name>
</gene>
<comment type="caution">
    <text evidence="1">The sequence shown here is derived from an EMBL/GenBank/DDBJ whole genome shotgun (WGS) entry which is preliminary data.</text>
</comment>
<reference evidence="1" key="1">
    <citation type="submission" date="2022-10" db="EMBL/GenBank/DDBJ databases">
        <title>Genome Sequence of Xylaria curta.</title>
        <authorList>
            <person name="Buettner E."/>
        </authorList>
    </citation>
    <scope>NUCLEOTIDE SEQUENCE</scope>
    <source>
        <strain evidence="1">Babe10</strain>
    </source>
</reference>